<keyword evidence="3" id="KW-1185">Reference proteome</keyword>
<keyword evidence="1" id="KW-0732">Signal</keyword>
<protein>
    <submittedName>
        <fullName evidence="2">Uncharacterized protein</fullName>
    </submittedName>
</protein>
<evidence type="ECO:0000313" key="3">
    <source>
        <dbReference type="Proteomes" id="UP000887568"/>
    </source>
</evidence>
<proteinExistence type="predicted"/>
<reference evidence="2" key="1">
    <citation type="submission" date="2022-11" db="UniProtKB">
        <authorList>
            <consortium name="EnsemblMetazoa"/>
        </authorList>
    </citation>
    <scope>IDENTIFICATION</scope>
</reference>
<dbReference type="EnsemblMetazoa" id="XM_038197896.1">
    <property type="protein sequence ID" value="XP_038053824.1"/>
    <property type="gene ID" value="LOC119726266"/>
</dbReference>
<accession>A0A913ZR23</accession>
<evidence type="ECO:0000313" key="2">
    <source>
        <dbReference type="EnsemblMetazoa" id="XP_038053824.1"/>
    </source>
</evidence>
<dbReference type="RefSeq" id="XP_038053824.1">
    <property type="nucleotide sequence ID" value="XM_038197896.1"/>
</dbReference>
<sequence>MAPPFCFYLVAALMALSMSSPPTVRASSSTRRYYSCTDLAGAKLQVKLEVLRANEEAIVSLSNEYLNTSLPDSPWDLRLLRAFKRLKQRRNRHDDIGALVANITVDLNEQTQTLVQACNGNGLLLNGSL</sequence>
<feature type="signal peptide" evidence="1">
    <location>
        <begin position="1"/>
        <end position="26"/>
    </location>
</feature>
<dbReference type="AlphaFoldDB" id="A0A913ZR23"/>
<feature type="chain" id="PRO_5037986692" evidence="1">
    <location>
        <begin position="27"/>
        <end position="129"/>
    </location>
</feature>
<dbReference type="Proteomes" id="UP000887568">
    <property type="component" value="Unplaced"/>
</dbReference>
<name>A0A913ZR23_PATMI</name>
<organism evidence="2 3">
    <name type="scientific">Patiria miniata</name>
    <name type="common">Bat star</name>
    <name type="synonym">Asterina miniata</name>
    <dbReference type="NCBI Taxonomy" id="46514"/>
    <lineage>
        <taxon>Eukaryota</taxon>
        <taxon>Metazoa</taxon>
        <taxon>Echinodermata</taxon>
        <taxon>Eleutherozoa</taxon>
        <taxon>Asterozoa</taxon>
        <taxon>Asteroidea</taxon>
        <taxon>Valvatacea</taxon>
        <taxon>Valvatida</taxon>
        <taxon>Asterinidae</taxon>
        <taxon>Patiria</taxon>
    </lineage>
</organism>
<evidence type="ECO:0000256" key="1">
    <source>
        <dbReference type="SAM" id="SignalP"/>
    </source>
</evidence>
<dbReference type="GeneID" id="119726266"/>